<dbReference type="eggNOG" id="COG0456">
    <property type="taxonomic scope" value="Bacteria"/>
</dbReference>
<dbReference type="PANTHER" id="PTHR36449">
    <property type="entry name" value="ACETYLTRANSFERASE-RELATED"/>
    <property type="match status" value="1"/>
</dbReference>
<keyword evidence="2" id="KW-0012">Acyltransferase</keyword>
<protein>
    <submittedName>
        <fullName evidence="3">Acetyltransferase protein</fullName>
    </submittedName>
</protein>
<evidence type="ECO:0000256" key="1">
    <source>
        <dbReference type="ARBA" id="ARBA00022679"/>
    </source>
</evidence>
<evidence type="ECO:0000256" key="2">
    <source>
        <dbReference type="ARBA" id="ARBA00023315"/>
    </source>
</evidence>
<keyword evidence="1" id="KW-0808">Transferase</keyword>
<keyword evidence="4" id="KW-1185">Reference proteome</keyword>
<comment type="caution">
    <text evidence="3">The sequence shown here is derived from an EMBL/GenBank/DDBJ whole genome shotgun (WGS) entry which is preliminary data.</text>
</comment>
<evidence type="ECO:0000313" key="4">
    <source>
        <dbReference type="Proteomes" id="UP000005707"/>
    </source>
</evidence>
<organism evidence="3 4">
    <name type="scientific">Haloplasma contractile SSD-17B</name>
    <dbReference type="NCBI Taxonomy" id="1033810"/>
    <lineage>
        <taxon>Bacteria</taxon>
        <taxon>Bacillati</taxon>
        <taxon>Mycoplasmatota</taxon>
        <taxon>Mollicutes</taxon>
        <taxon>Haloplasmatales</taxon>
        <taxon>Haloplasmataceae</taxon>
        <taxon>Haloplasma</taxon>
    </lineage>
</organism>
<dbReference type="STRING" id="1033810.HLPCO_001777"/>
<dbReference type="Proteomes" id="UP000005707">
    <property type="component" value="Unassembled WGS sequence"/>
</dbReference>
<reference evidence="3 4" key="1">
    <citation type="journal article" date="2011" name="J. Bacteriol.">
        <title>Genome sequence of Haloplasma contractile, an unusual contractile bacterium from a deep-sea anoxic brine lake.</title>
        <authorList>
            <person name="Antunes A."/>
            <person name="Alam I."/>
            <person name="El Dorry H."/>
            <person name="Siam R."/>
            <person name="Robertson A."/>
            <person name="Bajic V.B."/>
            <person name="Stingl U."/>
        </authorList>
    </citation>
    <scope>NUCLEOTIDE SEQUENCE [LARGE SCALE GENOMIC DNA]</scope>
    <source>
        <strain evidence="3 4">SSD-17B</strain>
    </source>
</reference>
<dbReference type="AlphaFoldDB" id="F7PTT7"/>
<sequence length="197" mass="22930">MLDYSVSSISTLLKQASKSQVRKLLRQFRCRSNKDVEGFLHRLALKFENANISRTYVILNEEEASEKETLLMGYFTLSSNKAIDISQVSPVNKEFIFGYKEDNPQKYRNFTAAYLIGQVGRNDRYSSNELPGSVIFDEIYLIIYQSLVLTGGRLILLECKDELLNYYKHIGFRSIKNDDTELNRLIRRTDELFIEEL</sequence>
<dbReference type="OrthoDB" id="9802211at2"/>
<dbReference type="RefSeq" id="WP_008825254.1">
    <property type="nucleotide sequence ID" value="NZ_AFNU02000005.1"/>
</dbReference>
<name>F7PTT7_9MOLU</name>
<dbReference type="PANTHER" id="PTHR36449:SF1">
    <property type="entry name" value="ACETYLTRANSFERASE"/>
    <property type="match status" value="1"/>
</dbReference>
<evidence type="ECO:0000313" key="3">
    <source>
        <dbReference type="EMBL" id="ERJ12250.1"/>
    </source>
</evidence>
<dbReference type="EMBL" id="AFNU02000005">
    <property type="protein sequence ID" value="ERJ12250.1"/>
    <property type="molecule type" value="Genomic_DNA"/>
</dbReference>
<proteinExistence type="predicted"/>
<dbReference type="Gene3D" id="3.40.630.30">
    <property type="match status" value="1"/>
</dbReference>
<gene>
    <name evidence="3" type="ORF">HLPCO_001777</name>
</gene>
<dbReference type="GO" id="GO:0016746">
    <property type="term" value="F:acyltransferase activity"/>
    <property type="evidence" value="ECO:0007669"/>
    <property type="project" value="UniProtKB-KW"/>
</dbReference>
<accession>F7PTT7</accession>
<reference evidence="3 4" key="2">
    <citation type="journal article" date="2013" name="PLoS ONE">
        <title>INDIGO - INtegrated Data Warehouse of MIcrobial GenOmes with Examples from the Red Sea Extremophiles.</title>
        <authorList>
            <person name="Alam I."/>
            <person name="Antunes A."/>
            <person name="Kamau A.A."/>
            <person name="Ba Alawi W."/>
            <person name="Kalkatawi M."/>
            <person name="Stingl U."/>
            <person name="Bajic V.B."/>
        </authorList>
    </citation>
    <scope>NUCLEOTIDE SEQUENCE [LARGE SCALE GENOMIC DNA]</scope>
    <source>
        <strain evidence="3 4">SSD-17B</strain>
    </source>
</reference>
<dbReference type="InParanoid" id="F7PTT7"/>